<comment type="caution">
    <text evidence="10">The sequence shown here is derived from an EMBL/GenBank/DDBJ whole genome shotgun (WGS) entry which is preliminary data.</text>
</comment>
<feature type="transmembrane region" description="Helical" evidence="9">
    <location>
        <begin position="318"/>
        <end position="337"/>
    </location>
</feature>
<dbReference type="PANTHER" id="PTHR11795">
    <property type="entry name" value="BRANCHED-CHAIN AMINO ACID TRANSPORT SYSTEM PERMEASE PROTEIN LIVH"/>
    <property type="match status" value="1"/>
</dbReference>
<evidence type="ECO:0000256" key="6">
    <source>
        <dbReference type="ARBA" id="ARBA00022989"/>
    </source>
</evidence>
<feature type="transmembrane region" description="Helical" evidence="9">
    <location>
        <begin position="279"/>
        <end position="306"/>
    </location>
</feature>
<sequence>MTPDIALILTVDGLANGAIYLLAGLGLVLIFSVTRVVFVPFGDIAAFTALTLAAFQMQRVPGTIGLVAVLAAVASLMELGAAVRRRSADGLAQRLFGYGLLPLIPCGLAWLIAARDVPEIVRIPVALGLALPMGPLLDRIAFRPIADASVLVLLIVAIALHFAIAGLGLLFFGPEGFRTTALVDGIFELPGGLVITGQLILMMASAVLLAVLFFLFFERSLIGKALRATAVNRTGARLVGIRPERTGVTAYLIASALAGISGILIGPSTTIYYDSGFLIGLKAFVGAIIGGLVSYPVTALGALFVGVMESFASFFSSAMKEVVVFSLLIPVLLWRSLALAHGGDEEHEELDG</sequence>
<evidence type="ECO:0000256" key="1">
    <source>
        <dbReference type="ARBA" id="ARBA00004651"/>
    </source>
</evidence>
<evidence type="ECO:0000256" key="4">
    <source>
        <dbReference type="ARBA" id="ARBA00022692"/>
    </source>
</evidence>
<proteinExistence type="inferred from homology"/>
<dbReference type="GO" id="GO:0022857">
    <property type="term" value="F:transmembrane transporter activity"/>
    <property type="evidence" value="ECO:0007669"/>
    <property type="project" value="InterPro"/>
</dbReference>
<dbReference type="OrthoDB" id="8254706at2"/>
<evidence type="ECO:0000256" key="8">
    <source>
        <dbReference type="ARBA" id="ARBA00037998"/>
    </source>
</evidence>
<gene>
    <name evidence="10" type="ORF">ABB55_00600</name>
</gene>
<evidence type="ECO:0000256" key="7">
    <source>
        <dbReference type="ARBA" id="ARBA00023136"/>
    </source>
</evidence>
<dbReference type="Pfam" id="PF02653">
    <property type="entry name" value="BPD_transp_2"/>
    <property type="match status" value="1"/>
</dbReference>
<accession>A0A0P6W8V3</accession>
<feature type="transmembrane region" description="Helical" evidence="9">
    <location>
        <begin position="250"/>
        <end position="273"/>
    </location>
</feature>
<feature type="transmembrane region" description="Helical" evidence="9">
    <location>
        <begin position="150"/>
        <end position="173"/>
    </location>
</feature>
<protein>
    <submittedName>
        <fullName evidence="10">ABC transporter permease</fullName>
    </submittedName>
</protein>
<evidence type="ECO:0000256" key="2">
    <source>
        <dbReference type="ARBA" id="ARBA00022448"/>
    </source>
</evidence>
<feature type="transmembrane region" description="Helical" evidence="9">
    <location>
        <begin position="63"/>
        <end position="83"/>
    </location>
</feature>
<comment type="similarity">
    <text evidence="8">Belongs to the binding-protein-dependent transport system permease family. LivHM subfamily.</text>
</comment>
<feature type="transmembrane region" description="Helical" evidence="9">
    <location>
        <begin position="37"/>
        <end position="57"/>
    </location>
</feature>
<keyword evidence="5" id="KW-0029">Amino-acid transport</keyword>
<evidence type="ECO:0000313" key="10">
    <source>
        <dbReference type="EMBL" id="KPL55589.1"/>
    </source>
</evidence>
<dbReference type="InterPro" id="IPR001851">
    <property type="entry name" value="ABC_transp_permease"/>
</dbReference>
<dbReference type="AlphaFoldDB" id="A0A0P6W8V3"/>
<keyword evidence="2" id="KW-0813">Transport</keyword>
<comment type="subcellular location">
    <subcellularLocation>
        <location evidence="1">Cell membrane</location>
        <topology evidence="1">Multi-pass membrane protein</topology>
    </subcellularLocation>
</comment>
<name>A0A0P6W8V3_9HYPH</name>
<dbReference type="PANTHER" id="PTHR11795:SF450">
    <property type="entry name" value="ABC TRANSPORTER PERMEASE PROTEIN"/>
    <property type="match status" value="1"/>
</dbReference>
<organism evidence="10 11">
    <name type="scientific">Prosthecodimorpha hirschii</name>
    <dbReference type="NCBI Taxonomy" id="665126"/>
    <lineage>
        <taxon>Bacteria</taxon>
        <taxon>Pseudomonadati</taxon>
        <taxon>Pseudomonadota</taxon>
        <taxon>Alphaproteobacteria</taxon>
        <taxon>Hyphomicrobiales</taxon>
        <taxon>Ancalomicrobiaceae</taxon>
        <taxon>Prosthecodimorpha</taxon>
    </lineage>
</organism>
<dbReference type="GO" id="GO:0006865">
    <property type="term" value="P:amino acid transport"/>
    <property type="evidence" value="ECO:0007669"/>
    <property type="project" value="UniProtKB-KW"/>
</dbReference>
<evidence type="ECO:0000313" key="11">
    <source>
        <dbReference type="Proteomes" id="UP000048984"/>
    </source>
</evidence>
<keyword evidence="6 9" id="KW-1133">Transmembrane helix</keyword>
<feature type="transmembrane region" description="Helical" evidence="9">
    <location>
        <begin position="95"/>
        <end position="114"/>
    </location>
</feature>
<dbReference type="Proteomes" id="UP000048984">
    <property type="component" value="Unassembled WGS sequence"/>
</dbReference>
<reference evidence="10 11" key="1">
    <citation type="submission" date="2015-09" db="EMBL/GenBank/DDBJ databases">
        <authorList>
            <person name="Jackson K.R."/>
            <person name="Lunt B.L."/>
            <person name="Fisher J.N.B."/>
            <person name="Gardner A.V."/>
            <person name="Bailey M.E."/>
            <person name="Deus L.M."/>
            <person name="Earl A.S."/>
            <person name="Gibby P.D."/>
            <person name="Hartmann K.A."/>
            <person name="Liu J.E."/>
            <person name="Manci A.M."/>
            <person name="Nielsen D.A."/>
            <person name="Solomon M.B."/>
            <person name="Breakwell D.P."/>
            <person name="Burnett S.H."/>
            <person name="Grose J.H."/>
        </authorList>
    </citation>
    <scope>NUCLEOTIDE SEQUENCE [LARGE SCALE GENOMIC DNA]</scope>
    <source>
        <strain evidence="10 11">16</strain>
    </source>
</reference>
<feature type="transmembrane region" description="Helical" evidence="9">
    <location>
        <begin position="6"/>
        <end position="30"/>
    </location>
</feature>
<keyword evidence="11" id="KW-1185">Reference proteome</keyword>
<feature type="transmembrane region" description="Helical" evidence="9">
    <location>
        <begin position="120"/>
        <end position="138"/>
    </location>
</feature>
<feature type="transmembrane region" description="Helical" evidence="9">
    <location>
        <begin position="193"/>
        <end position="217"/>
    </location>
</feature>
<dbReference type="RefSeq" id="WP_054361757.1">
    <property type="nucleotide sequence ID" value="NZ_JAPCYQ010000001.1"/>
</dbReference>
<evidence type="ECO:0000256" key="5">
    <source>
        <dbReference type="ARBA" id="ARBA00022970"/>
    </source>
</evidence>
<keyword evidence="7 9" id="KW-0472">Membrane</keyword>
<dbReference type="CDD" id="cd06582">
    <property type="entry name" value="TM_PBP1_LivH_like"/>
    <property type="match status" value="1"/>
</dbReference>
<evidence type="ECO:0000256" key="9">
    <source>
        <dbReference type="SAM" id="Phobius"/>
    </source>
</evidence>
<keyword evidence="3" id="KW-1003">Cell membrane</keyword>
<keyword evidence="4 9" id="KW-0812">Transmembrane</keyword>
<dbReference type="STRING" id="665126.ABB55_00600"/>
<dbReference type="InterPro" id="IPR052157">
    <property type="entry name" value="BCAA_transport_permease"/>
</dbReference>
<evidence type="ECO:0000256" key="3">
    <source>
        <dbReference type="ARBA" id="ARBA00022475"/>
    </source>
</evidence>
<dbReference type="EMBL" id="LJYW01000001">
    <property type="protein sequence ID" value="KPL55589.1"/>
    <property type="molecule type" value="Genomic_DNA"/>
</dbReference>
<dbReference type="GO" id="GO:0005886">
    <property type="term" value="C:plasma membrane"/>
    <property type="evidence" value="ECO:0007669"/>
    <property type="project" value="UniProtKB-SubCell"/>
</dbReference>
<reference evidence="10 11" key="2">
    <citation type="submission" date="2015-10" db="EMBL/GenBank/DDBJ databases">
        <title>Draft Genome Sequence of Prosthecomicrobium hirschii ATCC 27832.</title>
        <authorList>
            <person name="Daniel J."/>
            <person name="Givan S.A."/>
            <person name="Brun Y.V."/>
            <person name="Brown P.J."/>
        </authorList>
    </citation>
    <scope>NUCLEOTIDE SEQUENCE [LARGE SCALE GENOMIC DNA]</scope>
    <source>
        <strain evidence="10 11">16</strain>
    </source>
</reference>